<feature type="non-terminal residue" evidence="1">
    <location>
        <position position="1"/>
    </location>
</feature>
<evidence type="ECO:0000313" key="1">
    <source>
        <dbReference type="EMBL" id="SVD32833.1"/>
    </source>
</evidence>
<name>A0A382UEZ8_9ZZZZ</name>
<dbReference type="EMBL" id="UINC01143736">
    <property type="protein sequence ID" value="SVD32833.1"/>
    <property type="molecule type" value="Genomic_DNA"/>
</dbReference>
<organism evidence="1">
    <name type="scientific">marine metagenome</name>
    <dbReference type="NCBI Taxonomy" id="408172"/>
    <lineage>
        <taxon>unclassified sequences</taxon>
        <taxon>metagenomes</taxon>
        <taxon>ecological metagenomes</taxon>
    </lineage>
</organism>
<feature type="non-terminal residue" evidence="1">
    <location>
        <position position="124"/>
    </location>
</feature>
<accession>A0A382UEZ8</accession>
<protein>
    <submittedName>
        <fullName evidence="1">Uncharacterized protein</fullName>
    </submittedName>
</protein>
<gene>
    <name evidence="1" type="ORF">METZ01_LOCUS385687</name>
</gene>
<proteinExistence type="predicted"/>
<sequence length="124" mass="14075">VKILGRDKDKREFRKAMEANVQYFMPFYPDLGAFLDYPLRFLRAAEIDQGDHISEEKEMQEAVRTPVPGVVINTLGVRRYGKYDKLNQTSSKPRNLAKLIRDYSKAKDPTLPSIIITGNAGSGK</sequence>
<dbReference type="AlphaFoldDB" id="A0A382UEZ8"/>
<reference evidence="1" key="1">
    <citation type="submission" date="2018-05" db="EMBL/GenBank/DDBJ databases">
        <authorList>
            <person name="Lanie J.A."/>
            <person name="Ng W.-L."/>
            <person name="Kazmierczak K.M."/>
            <person name="Andrzejewski T.M."/>
            <person name="Davidsen T.M."/>
            <person name="Wayne K.J."/>
            <person name="Tettelin H."/>
            <person name="Glass J.I."/>
            <person name="Rusch D."/>
            <person name="Podicherti R."/>
            <person name="Tsui H.-C.T."/>
            <person name="Winkler M.E."/>
        </authorList>
    </citation>
    <scope>NUCLEOTIDE SEQUENCE</scope>
</reference>